<evidence type="ECO:0000256" key="5">
    <source>
        <dbReference type="SAM" id="MobiDB-lite"/>
    </source>
</evidence>
<reference evidence="8" key="1">
    <citation type="submission" date="2017-02" db="EMBL/GenBank/DDBJ databases">
        <authorList>
            <person name="Varghese N."/>
            <person name="Submissions S."/>
        </authorList>
    </citation>
    <scope>NUCLEOTIDE SEQUENCE [LARGE SCALE GENOMIC DNA]</scope>
    <source>
        <strain evidence="8">ATCC 27094</strain>
    </source>
</reference>
<proteinExistence type="predicted"/>
<keyword evidence="1" id="KW-0805">Transcription regulation</keyword>
<evidence type="ECO:0000313" key="7">
    <source>
        <dbReference type="EMBL" id="SKA40794.1"/>
    </source>
</evidence>
<organism evidence="7 8">
    <name type="scientific">Enhydrobacter aerosaccus</name>
    <dbReference type="NCBI Taxonomy" id="225324"/>
    <lineage>
        <taxon>Bacteria</taxon>
        <taxon>Pseudomonadati</taxon>
        <taxon>Pseudomonadota</taxon>
        <taxon>Alphaproteobacteria</taxon>
        <taxon>Hyphomicrobiales</taxon>
        <taxon>Enhydrobacter</taxon>
    </lineage>
</organism>
<evidence type="ECO:0000256" key="1">
    <source>
        <dbReference type="ARBA" id="ARBA00023015"/>
    </source>
</evidence>
<keyword evidence="8" id="KW-1185">Reference proteome</keyword>
<keyword evidence="2 4" id="KW-0238">DNA-binding</keyword>
<feature type="domain" description="HTH tetR-type" evidence="6">
    <location>
        <begin position="33"/>
        <end position="93"/>
    </location>
</feature>
<dbReference type="Pfam" id="PF00440">
    <property type="entry name" value="TetR_N"/>
    <property type="match status" value="1"/>
</dbReference>
<evidence type="ECO:0000313" key="8">
    <source>
        <dbReference type="Proteomes" id="UP000190092"/>
    </source>
</evidence>
<dbReference type="AlphaFoldDB" id="A0A1T4TKA5"/>
<dbReference type="InterPro" id="IPR036271">
    <property type="entry name" value="Tet_transcr_reg_TetR-rel_C_sf"/>
</dbReference>
<dbReference type="PANTHER" id="PTHR47506:SF3">
    <property type="entry name" value="HTH-TYPE TRANSCRIPTIONAL REGULATOR LMRA"/>
    <property type="match status" value="1"/>
</dbReference>
<dbReference type="PANTHER" id="PTHR47506">
    <property type="entry name" value="TRANSCRIPTIONAL REGULATORY PROTEIN"/>
    <property type="match status" value="1"/>
</dbReference>
<dbReference type="InterPro" id="IPR009057">
    <property type="entry name" value="Homeodomain-like_sf"/>
</dbReference>
<evidence type="ECO:0000256" key="2">
    <source>
        <dbReference type="ARBA" id="ARBA00023125"/>
    </source>
</evidence>
<feature type="compositionally biased region" description="Low complexity" evidence="5">
    <location>
        <begin position="12"/>
        <end position="30"/>
    </location>
</feature>
<dbReference type="PROSITE" id="PS50977">
    <property type="entry name" value="HTH_TETR_2"/>
    <property type="match status" value="1"/>
</dbReference>
<feature type="DNA-binding region" description="H-T-H motif" evidence="4">
    <location>
        <begin position="56"/>
        <end position="75"/>
    </location>
</feature>
<dbReference type="GO" id="GO:0003677">
    <property type="term" value="F:DNA binding"/>
    <property type="evidence" value="ECO:0007669"/>
    <property type="project" value="UniProtKB-UniRule"/>
</dbReference>
<protein>
    <submittedName>
        <fullName evidence="7">Transcriptional regulator, TetR family</fullName>
    </submittedName>
</protein>
<dbReference type="InterPro" id="IPR001647">
    <property type="entry name" value="HTH_TetR"/>
</dbReference>
<evidence type="ECO:0000256" key="4">
    <source>
        <dbReference type="PROSITE-ProRule" id="PRU00335"/>
    </source>
</evidence>
<sequence length="240" mass="25372">MRGERNAMTLISPRKAGKAPARATAPAQAADGDSARQRLLDAGMNLFCRYGINATGVDAIVAEAGTAKTTLYKIFGSKEGLIEAVLETEGQRWRDWFIAGIEAGDGPARERLRRIFPVLKTWFGDGRFYGCPFINAVGEHDKADDRMRTIAIRHKKIVLGHIEKLAAEAGAGDAVALAHQIGLLIDGAIVAAMVTQDSSVADAAEIAAGALLDTFAPSAAQAARKKPRRLAPGPASLAAE</sequence>
<feature type="region of interest" description="Disordered" evidence="5">
    <location>
        <begin position="1"/>
        <end position="30"/>
    </location>
</feature>
<keyword evidence="3" id="KW-0804">Transcription</keyword>
<dbReference type="EMBL" id="FUWJ01000020">
    <property type="protein sequence ID" value="SKA40794.1"/>
    <property type="molecule type" value="Genomic_DNA"/>
</dbReference>
<dbReference type="STRING" id="225324.SAMN02745126_06408"/>
<dbReference type="PRINTS" id="PR00455">
    <property type="entry name" value="HTHTETR"/>
</dbReference>
<gene>
    <name evidence="7" type="ORF">SAMN02745126_06408</name>
</gene>
<dbReference type="Gene3D" id="1.10.357.10">
    <property type="entry name" value="Tetracycline Repressor, domain 2"/>
    <property type="match status" value="1"/>
</dbReference>
<evidence type="ECO:0000256" key="3">
    <source>
        <dbReference type="ARBA" id="ARBA00023163"/>
    </source>
</evidence>
<accession>A0A1T4TKA5</accession>
<dbReference type="SUPFAM" id="SSF48498">
    <property type="entry name" value="Tetracyclin repressor-like, C-terminal domain"/>
    <property type="match status" value="1"/>
</dbReference>
<dbReference type="SUPFAM" id="SSF46689">
    <property type="entry name" value="Homeodomain-like"/>
    <property type="match status" value="1"/>
</dbReference>
<dbReference type="Proteomes" id="UP000190092">
    <property type="component" value="Unassembled WGS sequence"/>
</dbReference>
<name>A0A1T4TKA5_9HYPH</name>
<evidence type="ECO:0000259" key="6">
    <source>
        <dbReference type="PROSITE" id="PS50977"/>
    </source>
</evidence>